<dbReference type="EMBL" id="JAUSUQ010000012">
    <property type="protein sequence ID" value="MDQ0340240.1"/>
    <property type="molecule type" value="Genomic_DNA"/>
</dbReference>
<sequence length="72" mass="8297">MDAVTFIARFVNSKGQVTHGELKAPLDPDAATEAAKKQFPQCRILAVYPKEMHHREAWMRQFWLKALKTEGR</sequence>
<keyword evidence="2" id="KW-1185">Reference proteome</keyword>
<protein>
    <submittedName>
        <fullName evidence="1">Uncharacterized protein</fullName>
    </submittedName>
</protein>
<accession>A0ABU0CUZ0</accession>
<dbReference type="Proteomes" id="UP001232445">
    <property type="component" value="Unassembled WGS sequence"/>
</dbReference>
<evidence type="ECO:0000313" key="2">
    <source>
        <dbReference type="Proteomes" id="UP001232445"/>
    </source>
</evidence>
<dbReference type="RefSeq" id="WP_307341516.1">
    <property type="nucleotide sequence ID" value="NZ_JAUSUQ010000012.1"/>
</dbReference>
<evidence type="ECO:0000313" key="1">
    <source>
        <dbReference type="EMBL" id="MDQ0340240.1"/>
    </source>
</evidence>
<comment type="caution">
    <text evidence="1">The sequence shown here is derived from an EMBL/GenBank/DDBJ whole genome shotgun (WGS) entry which is preliminary data.</text>
</comment>
<gene>
    <name evidence="1" type="ORF">J2S00_003045</name>
</gene>
<proteinExistence type="predicted"/>
<name>A0ABU0CUZ0_9BACI</name>
<organism evidence="1 2">
    <name type="scientific">Caldalkalibacillus uzonensis</name>
    <dbReference type="NCBI Taxonomy" id="353224"/>
    <lineage>
        <taxon>Bacteria</taxon>
        <taxon>Bacillati</taxon>
        <taxon>Bacillota</taxon>
        <taxon>Bacilli</taxon>
        <taxon>Bacillales</taxon>
        <taxon>Bacillaceae</taxon>
        <taxon>Caldalkalibacillus</taxon>
    </lineage>
</organism>
<reference evidence="1 2" key="1">
    <citation type="submission" date="2023-07" db="EMBL/GenBank/DDBJ databases">
        <title>Genomic Encyclopedia of Type Strains, Phase IV (KMG-IV): sequencing the most valuable type-strain genomes for metagenomic binning, comparative biology and taxonomic classification.</title>
        <authorList>
            <person name="Goeker M."/>
        </authorList>
    </citation>
    <scope>NUCLEOTIDE SEQUENCE [LARGE SCALE GENOMIC DNA]</scope>
    <source>
        <strain evidence="1 2">DSM 17740</strain>
    </source>
</reference>